<keyword evidence="1" id="KW-0812">Transmembrane</keyword>
<sequence>MHIGFVSFIFAIFFIYFFCVRWFGKPCIGFVLVLFI</sequence>
<reference evidence="2" key="2">
    <citation type="journal article" date="2015" name="Data Brief">
        <title>Shoot transcriptome of the giant reed, Arundo donax.</title>
        <authorList>
            <person name="Barrero R.A."/>
            <person name="Guerrero F.D."/>
            <person name="Moolhuijzen P."/>
            <person name="Goolsby J.A."/>
            <person name="Tidwell J."/>
            <person name="Bellgard S.E."/>
            <person name="Bellgard M.I."/>
        </authorList>
    </citation>
    <scope>NUCLEOTIDE SEQUENCE</scope>
    <source>
        <tissue evidence="2">Shoot tissue taken approximately 20 cm above the soil surface</tissue>
    </source>
</reference>
<name>A0A0A9AQZ3_ARUDO</name>
<evidence type="ECO:0000313" key="2">
    <source>
        <dbReference type="EMBL" id="JAD54129.1"/>
    </source>
</evidence>
<evidence type="ECO:0000256" key="1">
    <source>
        <dbReference type="SAM" id="Phobius"/>
    </source>
</evidence>
<dbReference type="EMBL" id="GBRH01243766">
    <property type="protein sequence ID" value="JAD54129.1"/>
    <property type="molecule type" value="Transcribed_RNA"/>
</dbReference>
<keyword evidence="1" id="KW-1133">Transmembrane helix</keyword>
<feature type="transmembrane region" description="Helical" evidence="1">
    <location>
        <begin position="6"/>
        <end position="24"/>
    </location>
</feature>
<reference evidence="2" key="1">
    <citation type="submission" date="2014-09" db="EMBL/GenBank/DDBJ databases">
        <authorList>
            <person name="Magalhaes I.L.F."/>
            <person name="Oliveira U."/>
            <person name="Santos F.R."/>
            <person name="Vidigal T.H.D.A."/>
            <person name="Brescovit A.D."/>
            <person name="Santos A.J."/>
        </authorList>
    </citation>
    <scope>NUCLEOTIDE SEQUENCE</scope>
    <source>
        <tissue evidence="2">Shoot tissue taken approximately 20 cm above the soil surface</tissue>
    </source>
</reference>
<protein>
    <submittedName>
        <fullName evidence="2">Uncharacterized protein</fullName>
    </submittedName>
</protein>
<keyword evidence="1" id="KW-0472">Membrane</keyword>
<organism evidence="2">
    <name type="scientific">Arundo donax</name>
    <name type="common">Giant reed</name>
    <name type="synonym">Donax arundinaceus</name>
    <dbReference type="NCBI Taxonomy" id="35708"/>
    <lineage>
        <taxon>Eukaryota</taxon>
        <taxon>Viridiplantae</taxon>
        <taxon>Streptophyta</taxon>
        <taxon>Embryophyta</taxon>
        <taxon>Tracheophyta</taxon>
        <taxon>Spermatophyta</taxon>
        <taxon>Magnoliopsida</taxon>
        <taxon>Liliopsida</taxon>
        <taxon>Poales</taxon>
        <taxon>Poaceae</taxon>
        <taxon>PACMAD clade</taxon>
        <taxon>Arundinoideae</taxon>
        <taxon>Arundineae</taxon>
        <taxon>Arundo</taxon>
    </lineage>
</organism>
<proteinExistence type="predicted"/>
<dbReference type="AlphaFoldDB" id="A0A0A9AQZ3"/>
<accession>A0A0A9AQZ3</accession>